<protein>
    <submittedName>
        <fullName evidence="1">Uncharacterized protein</fullName>
    </submittedName>
</protein>
<dbReference type="EMBL" id="JBEDUW010000003">
    <property type="protein sequence ID" value="KAK9936657.1"/>
    <property type="molecule type" value="Genomic_DNA"/>
</dbReference>
<reference evidence="1 2" key="1">
    <citation type="journal article" date="2023" name="G3 (Bethesda)">
        <title>A chromosome-length genome assembly and annotation of blackberry (Rubus argutus, cv. 'Hillquist').</title>
        <authorList>
            <person name="Bruna T."/>
            <person name="Aryal R."/>
            <person name="Dudchenko O."/>
            <person name="Sargent D.J."/>
            <person name="Mead D."/>
            <person name="Buti M."/>
            <person name="Cavallini A."/>
            <person name="Hytonen T."/>
            <person name="Andres J."/>
            <person name="Pham M."/>
            <person name="Weisz D."/>
            <person name="Mascagni F."/>
            <person name="Usai G."/>
            <person name="Natali L."/>
            <person name="Bassil N."/>
            <person name="Fernandez G.E."/>
            <person name="Lomsadze A."/>
            <person name="Armour M."/>
            <person name="Olukolu B."/>
            <person name="Poorten T."/>
            <person name="Britton C."/>
            <person name="Davik J."/>
            <person name="Ashrafi H."/>
            <person name="Aiden E.L."/>
            <person name="Borodovsky M."/>
            <person name="Worthington M."/>
        </authorList>
    </citation>
    <scope>NUCLEOTIDE SEQUENCE [LARGE SCALE GENOMIC DNA]</scope>
    <source>
        <strain evidence="1">PI 553951</strain>
    </source>
</reference>
<evidence type="ECO:0000313" key="2">
    <source>
        <dbReference type="Proteomes" id="UP001457282"/>
    </source>
</evidence>
<keyword evidence="2" id="KW-1185">Reference proteome</keyword>
<comment type="caution">
    <text evidence="1">The sequence shown here is derived from an EMBL/GenBank/DDBJ whole genome shotgun (WGS) entry which is preliminary data.</text>
</comment>
<organism evidence="1 2">
    <name type="scientific">Rubus argutus</name>
    <name type="common">Southern blackberry</name>
    <dbReference type="NCBI Taxonomy" id="59490"/>
    <lineage>
        <taxon>Eukaryota</taxon>
        <taxon>Viridiplantae</taxon>
        <taxon>Streptophyta</taxon>
        <taxon>Embryophyta</taxon>
        <taxon>Tracheophyta</taxon>
        <taxon>Spermatophyta</taxon>
        <taxon>Magnoliopsida</taxon>
        <taxon>eudicotyledons</taxon>
        <taxon>Gunneridae</taxon>
        <taxon>Pentapetalae</taxon>
        <taxon>rosids</taxon>
        <taxon>fabids</taxon>
        <taxon>Rosales</taxon>
        <taxon>Rosaceae</taxon>
        <taxon>Rosoideae</taxon>
        <taxon>Rosoideae incertae sedis</taxon>
        <taxon>Rubus</taxon>
    </lineage>
</organism>
<gene>
    <name evidence="1" type="ORF">M0R45_013486</name>
</gene>
<name>A0AAW1XIW3_RUBAR</name>
<accession>A0AAW1XIW3</accession>
<evidence type="ECO:0000313" key="1">
    <source>
        <dbReference type="EMBL" id="KAK9936657.1"/>
    </source>
</evidence>
<proteinExistence type="predicted"/>
<dbReference type="AlphaFoldDB" id="A0AAW1XIW3"/>
<dbReference type="Proteomes" id="UP001457282">
    <property type="component" value="Unassembled WGS sequence"/>
</dbReference>
<sequence>MQVRAGIAGHGSSYRDGWRSCDCSGLVLGRRRGIAAITRCTEIEFPWPGHTEIAVWVDRWVSPNGVLGSSGVVESNDGRSRRSSGMIELGGAAGGDCTGLVEACCELVD</sequence>